<dbReference type="AlphaFoldDB" id="A0A0F8YCX7"/>
<dbReference type="Pfam" id="PF12917">
    <property type="entry name" value="YfbR-like"/>
    <property type="match status" value="1"/>
</dbReference>
<dbReference type="EMBL" id="LAZR01067243">
    <property type="protein sequence ID" value="KKK51984.1"/>
    <property type="molecule type" value="Genomic_DNA"/>
</dbReference>
<name>A0A0F8YCX7_9ZZZZ</name>
<dbReference type="SUPFAM" id="SSF109604">
    <property type="entry name" value="HD-domain/PDEase-like"/>
    <property type="match status" value="1"/>
</dbReference>
<gene>
    <name evidence="1" type="ORF">LCGC14_3109490</name>
</gene>
<protein>
    <recommendedName>
        <fullName evidence="2">HD domain-containing protein</fullName>
    </recommendedName>
</protein>
<organism evidence="1">
    <name type="scientific">marine sediment metagenome</name>
    <dbReference type="NCBI Taxonomy" id="412755"/>
    <lineage>
        <taxon>unclassified sequences</taxon>
        <taxon>metagenomes</taxon>
        <taxon>ecological metagenomes</taxon>
    </lineage>
</organism>
<comment type="caution">
    <text evidence="1">The sequence shown here is derived from an EMBL/GenBank/DDBJ whole genome shotgun (WGS) entry which is preliminary data.</text>
</comment>
<evidence type="ECO:0000313" key="1">
    <source>
        <dbReference type="EMBL" id="KKK51984.1"/>
    </source>
</evidence>
<sequence length="191" mass="22416">MNVHIKEPHILTYSGLNFLLYGEDIDAFRLEDIAHSLSMQCRYTGHTKQFYSVAEHCILMSRYVTDLDCKVMALYHDAVETYIGDIASPVKRSLPDYRKLEDAIERRLFMWLGYSIPSRVKKLIKILDTRIMLQERNELLPAINEQWIENEVVTPLDVDIMCWNPARAEKEYLKQAEQIRQLVTKRKGPLL</sequence>
<evidence type="ECO:0008006" key="2">
    <source>
        <dbReference type="Google" id="ProtNLM"/>
    </source>
</evidence>
<dbReference type="Gene3D" id="1.10.3210.10">
    <property type="entry name" value="Hypothetical protein af1432"/>
    <property type="match status" value="1"/>
</dbReference>
<reference evidence="1" key="1">
    <citation type="journal article" date="2015" name="Nature">
        <title>Complex archaea that bridge the gap between prokaryotes and eukaryotes.</title>
        <authorList>
            <person name="Spang A."/>
            <person name="Saw J.H."/>
            <person name="Jorgensen S.L."/>
            <person name="Zaremba-Niedzwiedzka K."/>
            <person name="Martijn J."/>
            <person name="Lind A.E."/>
            <person name="van Eijk R."/>
            <person name="Schleper C."/>
            <person name="Guy L."/>
            <person name="Ettema T.J."/>
        </authorList>
    </citation>
    <scope>NUCLEOTIDE SEQUENCE</scope>
</reference>
<accession>A0A0F8YCX7</accession>
<proteinExistence type="predicted"/>